<reference evidence="5" key="1">
    <citation type="journal article" date="2020" name="Cell">
        <title>Large-Scale Comparative Analyses of Tick Genomes Elucidate Their Genetic Diversity and Vector Capacities.</title>
        <authorList>
            <consortium name="Tick Genome and Microbiome Consortium (TIGMIC)"/>
            <person name="Jia N."/>
            <person name="Wang J."/>
            <person name="Shi W."/>
            <person name="Du L."/>
            <person name="Sun Y."/>
            <person name="Zhan W."/>
            <person name="Jiang J.F."/>
            <person name="Wang Q."/>
            <person name="Zhang B."/>
            <person name="Ji P."/>
            <person name="Bell-Sakyi L."/>
            <person name="Cui X.M."/>
            <person name="Yuan T.T."/>
            <person name="Jiang B.G."/>
            <person name="Yang W.F."/>
            <person name="Lam T.T."/>
            <person name="Chang Q.C."/>
            <person name="Ding S.J."/>
            <person name="Wang X.J."/>
            <person name="Zhu J.G."/>
            <person name="Ruan X.D."/>
            <person name="Zhao L."/>
            <person name="Wei J.T."/>
            <person name="Ye R.Z."/>
            <person name="Que T.C."/>
            <person name="Du C.H."/>
            <person name="Zhou Y.H."/>
            <person name="Cheng J.X."/>
            <person name="Dai P.F."/>
            <person name="Guo W.B."/>
            <person name="Han X.H."/>
            <person name="Huang E.J."/>
            <person name="Li L.F."/>
            <person name="Wei W."/>
            <person name="Gao Y.C."/>
            <person name="Liu J.Z."/>
            <person name="Shao H.Z."/>
            <person name="Wang X."/>
            <person name="Wang C.C."/>
            <person name="Yang T.C."/>
            <person name="Huo Q.B."/>
            <person name="Li W."/>
            <person name="Chen H.Y."/>
            <person name="Chen S.E."/>
            <person name="Zhou L.G."/>
            <person name="Ni X.B."/>
            <person name="Tian J.H."/>
            <person name="Sheng Y."/>
            <person name="Liu T."/>
            <person name="Pan Y.S."/>
            <person name="Xia L.Y."/>
            <person name="Li J."/>
            <person name="Zhao F."/>
            <person name="Cao W.C."/>
        </authorList>
    </citation>
    <scope>NUCLEOTIDE SEQUENCE</scope>
    <source>
        <strain evidence="5">Rmic-2018</strain>
    </source>
</reference>
<keyword evidence="4" id="KW-0675">Receptor</keyword>
<dbReference type="Proteomes" id="UP000821866">
    <property type="component" value="Chromosome 6"/>
</dbReference>
<dbReference type="PANTHER" id="PTHR45805:SF2">
    <property type="entry name" value="NUCLEAR HORMONE RECEPTOR HR3-RELATED"/>
    <property type="match status" value="1"/>
</dbReference>
<evidence type="ECO:0000256" key="1">
    <source>
        <dbReference type="ARBA" id="ARBA00004123"/>
    </source>
</evidence>
<evidence type="ECO:0000313" key="5">
    <source>
        <dbReference type="EMBL" id="KAH8022918.1"/>
    </source>
</evidence>
<reference evidence="5" key="2">
    <citation type="submission" date="2021-09" db="EMBL/GenBank/DDBJ databases">
        <authorList>
            <person name="Jia N."/>
            <person name="Wang J."/>
            <person name="Shi W."/>
            <person name="Du L."/>
            <person name="Sun Y."/>
            <person name="Zhan W."/>
            <person name="Jiang J."/>
            <person name="Wang Q."/>
            <person name="Zhang B."/>
            <person name="Ji P."/>
            <person name="Sakyi L.B."/>
            <person name="Cui X."/>
            <person name="Yuan T."/>
            <person name="Jiang B."/>
            <person name="Yang W."/>
            <person name="Lam T.T.-Y."/>
            <person name="Chang Q."/>
            <person name="Ding S."/>
            <person name="Wang X."/>
            <person name="Zhu J."/>
            <person name="Ruan X."/>
            <person name="Zhao L."/>
            <person name="Wei J."/>
            <person name="Que T."/>
            <person name="Du C."/>
            <person name="Cheng J."/>
            <person name="Dai P."/>
            <person name="Han X."/>
            <person name="Huang E."/>
            <person name="Gao Y."/>
            <person name="Liu J."/>
            <person name="Shao H."/>
            <person name="Ye R."/>
            <person name="Li L."/>
            <person name="Wei W."/>
            <person name="Wang X."/>
            <person name="Wang C."/>
            <person name="Huo Q."/>
            <person name="Li W."/>
            <person name="Guo W."/>
            <person name="Chen H."/>
            <person name="Chen S."/>
            <person name="Zhou L."/>
            <person name="Zhou L."/>
            <person name="Ni X."/>
            <person name="Tian J."/>
            <person name="Zhou Y."/>
            <person name="Sheng Y."/>
            <person name="Liu T."/>
            <person name="Pan Y."/>
            <person name="Xia L."/>
            <person name="Li J."/>
            <person name="Zhao F."/>
            <person name="Cao W."/>
        </authorList>
    </citation>
    <scope>NUCLEOTIDE SEQUENCE</scope>
    <source>
        <strain evidence="5">Rmic-2018</strain>
        <tissue evidence="5">Larvae</tissue>
    </source>
</reference>
<proteinExistence type="predicted"/>
<evidence type="ECO:0000313" key="6">
    <source>
        <dbReference type="Proteomes" id="UP000821866"/>
    </source>
</evidence>
<gene>
    <name evidence="5" type="ORF">HPB51_006348</name>
</gene>
<dbReference type="InterPro" id="IPR035500">
    <property type="entry name" value="NHR-like_dom_sf"/>
</dbReference>
<accession>A0A9J6DLY4</accession>
<keyword evidence="2" id="KW-0805">Transcription regulation</keyword>
<organism evidence="5 6">
    <name type="scientific">Rhipicephalus microplus</name>
    <name type="common">Cattle tick</name>
    <name type="synonym">Boophilus microplus</name>
    <dbReference type="NCBI Taxonomy" id="6941"/>
    <lineage>
        <taxon>Eukaryota</taxon>
        <taxon>Metazoa</taxon>
        <taxon>Ecdysozoa</taxon>
        <taxon>Arthropoda</taxon>
        <taxon>Chelicerata</taxon>
        <taxon>Arachnida</taxon>
        <taxon>Acari</taxon>
        <taxon>Parasitiformes</taxon>
        <taxon>Ixodida</taxon>
        <taxon>Ixodoidea</taxon>
        <taxon>Ixodidae</taxon>
        <taxon>Rhipicephalinae</taxon>
        <taxon>Rhipicephalus</taxon>
        <taxon>Boophilus</taxon>
    </lineage>
</organism>
<comment type="caution">
    <text evidence="5">The sequence shown here is derived from an EMBL/GenBank/DDBJ whole genome shotgun (WGS) entry which is preliminary data.</text>
</comment>
<dbReference type="SUPFAM" id="SSF48508">
    <property type="entry name" value="Nuclear receptor ligand-binding domain"/>
    <property type="match status" value="1"/>
</dbReference>
<keyword evidence="3" id="KW-0804">Transcription</keyword>
<protein>
    <submittedName>
        <fullName evidence="5">Uncharacterized protein</fullName>
    </submittedName>
</protein>
<dbReference type="VEuPathDB" id="VectorBase:LOC119172509"/>
<sequence>MQREDRPGLKGISEIQRLNAAILKSLRYELGKTHEQPYKGDVSAFDCLLAKLSSLREVSLLHMDALAKFRRTVPHLEFPALHKELFSVDI</sequence>
<dbReference type="GO" id="GO:0000978">
    <property type="term" value="F:RNA polymerase II cis-regulatory region sequence-specific DNA binding"/>
    <property type="evidence" value="ECO:0007669"/>
    <property type="project" value="TreeGrafter"/>
</dbReference>
<dbReference type="PANTHER" id="PTHR45805">
    <property type="entry name" value="NUCLEAR HORMONE RECEPTOR HR3-RELATED"/>
    <property type="match status" value="1"/>
</dbReference>
<dbReference type="AlphaFoldDB" id="A0A9J6DLY4"/>
<dbReference type="Gene3D" id="1.10.565.10">
    <property type="entry name" value="Retinoid X Receptor"/>
    <property type="match status" value="1"/>
</dbReference>
<dbReference type="EMBL" id="JABSTU010000008">
    <property type="protein sequence ID" value="KAH8022918.1"/>
    <property type="molecule type" value="Genomic_DNA"/>
</dbReference>
<evidence type="ECO:0000256" key="3">
    <source>
        <dbReference type="ARBA" id="ARBA00023163"/>
    </source>
</evidence>
<comment type="subcellular location">
    <subcellularLocation>
        <location evidence="1">Nucleus</location>
    </subcellularLocation>
</comment>
<evidence type="ECO:0000256" key="2">
    <source>
        <dbReference type="ARBA" id="ARBA00023015"/>
    </source>
</evidence>
<dbReference type="GO" id="GO:0004879">
    <property type="term" value="F:nuclear receptor activity"/>
    <property type="evidence" value="ECO:0007669"/>
    <property type="project" value="TreeGrafter"/>
</dbReference>
<keyword evidence="6" id="KW-1185">Reference proteome</keyword>
<dbReference type="GO" id="GO:0005634">
    <property type="term" value="C:nucleus"/>
    <property type="evidence" value="ECO:0007669"/>
    <property type="project" value="UniProtKB-SubCell"/>
</dbReference>
<name>A0A9J6DLY4_RHIMP</name>
<evidence type="ECO:0000256" key="4">
    <source>
        <dbReference type="ARBA" id="ARBA00023170"/>
    </source>
</evidence>